<dbReference type="Proteomes" id="UP000182350">
    <property type="component" value="Unassembled WGS sequence"/>
</dbReference>
<keyword evidence="1" id="KW-0175">Coiled coil</keyword>
<feature type="transmembrane region" description="Helical" evidence="2">
    <location>
        <begin position="20"/>
        <end position="42"/>
    </location>
</feature>
<sequence length="206" mass="23676">MGLHSTRTQKLEVSLKGSLYRNLLIFTTLLMVGCATTHPLGIKDGDWQQMSQQQQHEARMQQARLDEIERQRRADQAEARRLQELAHQAELERIRQNPRFGDIIQCSVSNGQTYTSSDWHPAQPMAFELVRGETREVLFPRADRPTQQSRGTASFDGLTVKICRPVERDCSVMAGTESEYRRGKTQSIRSARLIRGELRCQFPRGY</sequence>
<evidence type="ECO:0000313" key="4">
    <source>
        <dbReference type="Proteomes" id="UP000182350"/>
    </source>
</evidence>
<dbReference type="AlphaFoldDB" id="A0A1K1Y3F4"/>
<evidence type="ECO:0000256" key="1">
    <source>
        <dbReference type="SAM" id="Coils"/>
    </source>
</evidence>
<reference evidence="3 4" key="1">
    <citation type="submission" date="2016-11" db="EMBL/GenBank/DDBJ databases">
        <authorList>
            <person name="Jaros S."/>
            <person name="Januszkiewicz K."/>
            <person name="Wedrychowicz H."/>
        </authorList>
    </citation>
    <scope>NUCLEOTIDE SEQUENCE [LARGE SCALE GENOMIC DNA]</scope>
    <source>
        <strain evidence="3 4">DSM 21637</strain>
    </source>
</reference>
<evidence type="ECO:0000313" key="3">
    <source>
        <dbReference type="EMBL" id="SFX56561.1"/>
    </source>
</evidence>
<evidence type="ECO:0000256" key="2">
    <source>
        <dbReference type="SAM" id="Phobius"/>
    </source>
</evidence>
<name>A0A1K1Y3F4_9GAMM</name>
<keyword evidence="2" id="KW-1133">Transmembrane helix</keyword>
<accession>A0A1K1Y3F4</accession>
<dbReference type="PROSITE" id="PS51257">
    <property type="entry name" value="PROKAR_LIPOPROTEIN"/>
    <property type="match status" value="1"/>
</dbReference>
<evidence type="ECO:0008006" key="5">
    <source>
        <dbReference type="Google" id="ProtNLM"/>
    </source>
</evidence>
<organism evidence="3 4">
    <name type="scientific">Marinospirillum alkaliphilum DSM 21637</name>
    <dbReference type="NCBI Taxonomy" id="1122209"/>
    <lineage>
        <taxon>Bacteria</taxon>
        <taxon>Pseudomonadati</taxon>
        <taxon>Pseudomonadota</taxon>
        <taxon>Gammaproteobacteria</taxon>
        <taxon>Oceanospirillales</taxon>
        <taxon>Oceanospirillaceae</taxon>
        <taxon>Marinospirillum</taxon>
    </lineage>
</organism>
<dbReference type="EMBL" id="FPJW01000007">
    <property type="protein sequence ID" value="SFX56561.1"/>
    <property type="molecule type" value="Genomic_DNA"/>
</dbReference>
<gene>
    <name evidence="3" type="ORF">SAMN02745752_02108</name>
</gene>
<keyword evidence="2" id="KW-0812">Transmembrane</keyword>
<protein>
    <recommendedName>
        <fullName evidence="5">Lipoprotein</fullName>
    </recommendedName>
</protein>
<feature type="coiled-coil region" evidence="1">
    <location>
        <begin position="51"/>
        <end position="92"/>
    </location>
</feature>
<keyword evidence="4" id="KW-1185">Reference proteome</keyword>
<proteinExistence type="predicted"/>
<dbReference type="STRING" id="1122209.SAMN02745752_02108"/>
<keyword evidence="2" id="KW-0472">Membrane</keyword>